<dbReference type="Gene3D" id="3.40.190.10">
    <property type="entry name" value="Periplasmic binding protein-like II"/>
    <property type="match status" value="1"/>
</dbReference>
<dbReference type="SUPFAM" id="SSF53850">
    <property type="entry name" value="Periplasmic binding protein-like II"/>
    <property type="match status" value="1"/>
</dbReference>
<evidence type="ECO:0000256" key="2">
    <source>
        <dbReference type="ARBA" id="ARBA00005695"/>
    </source>
</evidence>
<evidence type="ECO:0000313" key="7">
    <source>
        <dbReference type="EMBL" id="MBB4003042.1"/>
    </source>
</evidence>
<keyword evidence="8" id="KW-1185">Reference proteome</keyword>
<accession>A0A7W6HDI8</accession>
<organism evidence="7 8">
    <name type="scientific">Aurantimonas endophytica</name>
    <dbReference type="NCBI Taxonomy" id="1522175"/>
    <lineage>
        <taxon>Bacteria</taxon>
        <taxon>Pseudomonadati</taxon>
        <taxon>Pseudomonadota</taxon>
        <taxon>Alphaproteobacteria</taxon>
        <taxon>Hyphomicrobiales</taxon>
        <taxon>Aurantimonadaceae</taxon>
        <taxon>Aurantimonas</taxon>
    </lineage>
</organism>
<comment type="similarity">
    <text evidence="2">Belongs to the bacterial solute-binding protein 5 family.</text>
</comment>
<dbReference type="GO" id="GO:1904680">
    <property type="term" value="F:peptide transmembrane transporter activity"/>
    <property type="evidence" value="ECO:0007669"/>
    <property type="project" value="TreeGrafter"/>
</dbReference>
<comment type="caution">
    <text evidence="7">The sequence shown here is derived from an EMBL/GenBank/DDBJ whole genome shotgun (WGS) entry which is preliminary data.</text>
</comment>
<evidence type="ECO:0000256" key="1">
    <source>
        <dbReference type="ARBA" id="ARBA00004418"/>
    </source>
</evidence>
<reference evidence="7 8" key="1">
    <citation type="submission" date="2020-08" db="EMBL/GenBank/DDBJ databases">
        <title>Genomic Encyclopedia of Type Strains, Phase IV (KMG-IV): sequencing the most valuable type-strain genomes for metagenomic binning, comparative biology and taxonomic classification.</title>
        <authorList>
            <person name="Goeker M."/>
        </authorList>
    </citation>
    <scope>NUCLEOTIDE SEQUENCE [LARGE SCALE GENOMIC DNA]</scope>
    <source>
        <strain evidence="7 8">DSM 103570</strain>
    </source>
</reference>
<feature type="signal peptide" evidence="5">
    <location>
        <begin position="1"/>
        <end position="25"/>
    </location>
</feature>
<dbReference type="RefSeq" id="WP_183207690.1">
    <property type="nucleotide sequence ID" value="NZ_JAAAMM010000002.1"/>
</dbReference>
<keyword evidence="4 5" id="KW-0732">Signal</keyword>
<keyword evidence="3" id="KW-0813">Transport</keyword>
<dbReference type="CDD" id="cd00995">
    <property type="entry name" value="PBP2_NikA_DppA_OppA_like"/>
    <property type="match status" value="1"/>
</dbReference>
<dbReference type="PANTHER" id="PTHR30290">
    <property type="entry name" value="PERIPLASMIC BINDING COMPONENT OF ABC TRANSPORTER"/>
    <property type="match status" value="1"/>
</dbReference>
<sequence length="557" mass="60730">MKAWLTSTVAASAIGLMLSAAPAMAQDAAPAPAADAYTADPDAKEGGAIVITYKDDVATLDPAIGYDWQNWSMIKSLFDGLMDYVPGTTELRPGLAESYEISEDGQTFTFKLRPGVKFHNGREMTAEDVKYSLDRVTNPETQSPGAGFFGMIEGYDAVESGEADSLSGVTVIDPTTVEIKLSRPDATFLHVMALNFASVVPQEAVAEHGADFGQNPVGTGAFKLGEWTLGQRVVFTKNEDYWRDGLPYLDQITFEIGQEPIVALLRLQSGEVDIPGDGIPPAKFQEVMADPEQKARVVEGGQLQTGYITMNVTMAPFDQKEVREAVNMAINKDRIVQMINNRALPANQPLPPSMPGYDESYEGYAYDVEAAKAKLAEAGFADGFETELFVMNTDPNPRIAQAIQQDLSQIGIRAEIQSLAQANVIAAGGEKDGAPMIWSGGMAWIADFPDPSNFYGPILGCAGAIPGGWNWSWYCNEEMDKRAAEADSIVDPARQEERAGMWSKIYTDIMADAPWVPVFNEQRFTMKSPRMGGADNLYVDPVHIPINYDYVYVNDVQ</sequence>
<dbReference type="PIRSF" id="PIRSF002741">
    <property type="entry name" value="MppA"/>
    <property type="match status" value="1"/>
</dbReference>
<feature type="chain" id="PRO_5031098224" evidence="5">
    <location>
        <begin position="26"/>
        <end position="557"/>
    </location>
</feature>
<evidence type="ECO:0000256" key="5">
    <source>
        <dbReference type="SAM" id="SignalP"/>
    </source>
</evidence>
<dbReference type="Proteomes" id="UP000588647">
    <property type="component" value="Unassembled WGS sequence"/>
</dbReference>
<protein>
    <submittedName>
        <fullName evidence="7">Peptide/nickel transport system substrate-binding protein/oligopeptide transport system substrate-binding protein</fullName>
    </submittedName>
</protein>
<dbReference type="GO" id="GO:0043190">
    <property type="term" value="C:ATP-binding cassette (ABC) transporter complex"/>
    <property type="evidence" value="ECO:0007669"/>
    <property type="project" value="InterPro"/>
</dbReference>
<dbReference type="GO" id="GO:0030288">
    <property type="term" value="C:outer membrane-bounded periplasmic space"/>
    <property type="evidence" value="ECO:0007669"/>
    <property type="project" value="UniProtKB-ARBA"/>
</dbReference>
<comment type="subcellular location">
    <subcellularLocation>
        <location evidence="1">Periplasm</location>
    </subcellularLocation>
</comment>
<dbReference type="Pfam" id="PF00496">
    <property type="entry name" value="SBP_bac_5"/>
    <property type="match status" value="1"/>
</dbReference>
<evidence type="ECO:0000256" key="4">
    <source>
        <dbReference type="ARBA" id="ARBA00022729"/>
    </source>
</evidence>
<gene>
    <name evidence="7" type="ORF">GGR03_002117</name>
</gene>
<dbReference type="PANTHER" id="PTHR30290:SF9">
    <property type="entry name" value="OLIGOPEPTIDE-BINDING PROTEIN APPA"/>
    <property type="match status" value="1"/>
</dbReference>
<dbReference type="InterPro" id="IPR039424">
    <property type="entry name" value="SBP_5"/>
</dbReference>
<evidence type="ECO:0000256" key="3">
    <source>
        <dbReference type="ARBA" id="ARBA00022448"/>
    </source>
</evidence>
<dbReference type="EMBL" id="JACIEM010000002">
    <property type="protein sequence ID" value="MBB4003042.1"/>
    <property type="molecule type" value="Genomic_DNA"/>
</dbReference>
<dbReference type="InterPro" id="IPR030678">
    <property type="entry name" value="Peptide/Ni-bd"/>
</dbReference>
<dbReference type="Gene3D" id="3.10.105.10">
    <property type="entry name" value="Dipeptide-binding Protein, Domain 3"/>
    <property type="match status" value="1"/>
</dbReference>
<name>A0A7W6HDI8_9HYPH</name>
<feature type="domain" description="Solute-binding protein family 5" evidence="6">
    <location>
        <begin position="90"/>
        <end position="463"/>
    </location>
</feature>
<dbReference type="AlphaFoldDB" id="A0A7W6HDI8"/>
<evidence type="ECO:0000313" key="8">
    <source>
        <dbReference type="Proteomes" id="UP000588647"/>
    </source>
</evidence>
<evidence type="ECO:0000259" key="6">
    <source>
        <dbReference type="Pfam" id="PF00496"/>
    </source>
</evidence>
<dbReference type="InterPro" id="IPR000914">
    <property type="entry name" value="SBP_5_dom"/>
</dbReference>
<dbReference type="GO" id="GO:0015833">
    <property type="term" value="P:peptide transport"/>
    <property type="evidence" value="ECO:0007669"/>
    <property type="project" value="TreeGrafter"/>
</dbReference>
<proteinExistence type="inferred from homology"/>